<reference evidence="10" key="2">
    <citation type="submission" date="2025-09" db="UniProtKB">
        <authorList>
            <consortium name="Ensembl"/>
        </authorList>
    </citation>
    <scope>IDENTIFICATION</scope>
</reference>
<keyword evidence="2" id="KW-1003">Cell membrane</keyword>
<keyword evidence="11" id="KW-1185">Reference proteome</keyword>
<evidence type="ECO:0000256" key="1">
    <source>
        <dbReference type="ARBA" id="ARBA00004236"/>
    </source>
</evidence>
<dbReference type="SMART" id="SM00406">
    <property type="entry name" value="IGv"/>
    <property type="match status" value="2"/>
</dbReference>
<evidence type="ECO:0000256" key="5">
    <source>
        <dbReference type="ARBA" id="ARBA00023136"/>
    </source>
</evidence>
<dbReference type="InterPro" id="IPR003599">
    <property type="entry name" value="Ig_sub"/>
</dbReference>
<evidence type="ECO:0000256" key="7">
    <source>
        <dbReference type="ARBA" id="ARBA00023180"/>
    </source>
</evidence>
<evidence type="ECO:0000256" key="3">
    <source>
        <dbReference type="ARBA" id="ARBA00022729"/>
    </source>
</evidence>
<dbReference type="PANTHER" id="PTHR19433:SF127">
    <property type="entry name" value="NITR9"/>
    <property type="match status" value="1"/>
</dbReference>
<dbReference type="InterPro" id="IPR013783">
    <property type="entry name" value="Ig-like_fold"/>
</dbReference>
<feature type="signal peptide" evidence="8">
    <location>
        <begin position="1"/>
        <end position="20"/>
    </location>
</feature>
<dbReference type="InterPro" id="IPR007110">
    <property type="entry name" value="Ig-like_dom"/>
</dbReference>
<feature type="chain" id="PRO_5017194044" description="Ig-like domain-containing protein" evidence="8">
    <location>
        <begin position="21"/>
        <end position="307"/>
    </location>
</feature>
<dbReference type="InterPro" id="IPR036179">
    <property type="entry name" value="Ig-like_dom_sf"/>
</dbReference>
<dbReference type="Pfam" id="PF07686">
    <property type="entry name" value="V-set"/>
    <property type="match status" value="2"/>
</dbReference>
<dbReference type="GO" id="GO:0009617">
    <property type="term" value="P:response to bacterium"/>
    <property type="evidence" value="ECO:0007669"/>
    <property type="project" value="TreeGrafter"/>
</dbReference>
<dbReference type="PANTHER" id="PTHR19433">
    <property type="entry name" value="T-CELL RECEPTOR ALPHA CHAIN V REGION-RELATED"/>
    <property type="match status" value="1"/>
</dbReference>
<organism evidence="10 11">
    <name type="scientific">Periophthalmus magnuspinnatus</name>
    <dbReference type="NCBI Taxonomy" id="409849"/>
    <lineage>
        <taxon>Eukaryota</taxon>
        <taxon>Metazoa</taxon>
        <taxon>Chordata</taxon>
        <taxon>Craniata</taxon>
        <taxon>Vertebrata</taxon>
        <taxon>Euteleostomi</taxon>
        <taxon>Actinopterygii</taxon>
        <taxon>Neopterygii</taxon>
        <taxon>Teleostei</taxon>
        <taxon>Neoteleostei</taxon>
        <taxon>Acanthomorphata</taxon>
        <taxon>Gobiaria</taxon>
        <taxon>Gobiiformes</taxon>
        <taxon>Gobioidei</taxon>
        <taxon>Gobiidae</taxon>
        <taxon>Oxudercinae</taxon>
        <taxon>Periophthalmus</taxon>
    </lineage>
</organism>
<proteinExistence type="predicted"/>
<dbReference type="PROSITE" id="PS50835">
    <property type="entry name" value="IG_LIKE"/>
    <property type="match status" value="2"/>
</dbReference>
<name>A0A3B3ZVR9_9GOBI</name>
<accession>A0A3B3ZVR9</accession>
<dbReference type="Gene3D" id="2.60.40.10">
    <property type="entry name" value="Immunoglobulins"/>
    <property type="match status" value="2"/>
</dbReference>
<evidence type="ECO:0000313" key="11">
    <source>
        <dbReference type="Proteomes" id="UP000261520"/>
    </source>
</evidence>
<dbReference type="STRING" id="409849.ENSPMGP00000008828"/>
<keyword evidence="4" id="KW-0391">Immunity</keyword>
<protein>
    <recommendedName>
        <fullName evidence="9">Ig-like domain-containing protein</fullName>
    </recommendedName>
</protein>
<evidence type="ECO:0000256" key="8">
    <source>
        <dbReference type="SAM" id="SignalP"/>
    </source>
</evidence>
<feature type="domain" description="Ig-like" evidence="9">
    <location>
        <begin position="23"/>
        <end position="128"/>
    </location>
</feature>
<dbReference type="SUPFAM" id="SSF48726">
    <property type="entry name" value="Immunoglobulin"/>
    <property type="match status" value="2"/>
</dbReference>
<dbReference type="AlphaFoldDB" id="A0A3B3ZVR9"/>
<feature type="domain" description="Ig-like" evidence="9">
    <location>
        <begin position="150"/>
        <end position="244"/>
    </location>
</feature>
<evidence type="ECO:0000313" key="10">
    <source>
        <dbReference type="Ensembl" id="ENSPMGP00000008828.1"/>
    </source>
</evidence>
<reference evidence="10" key="1">
    <citation type="submission" date="2025-08" db="UniProtKB">
        <authorList>
            <consortium name="Ensembl"/>
        </authorList>
    </citation>
    <scope>IDENTIFICATION</scope>
</reference>
<dbReference type="SMART" id="SM00409">
    <property type="entry name" value="IG"/>
    <property type="match status" value="2"/>
</dbReference>
<sequence>FHTMALILFYLTGLLCGTMAGSPYQKGVYISVNTGDNLTLECPHNRQVFKYYWFKQGLGEIPRLVSVIYRGAYKGVLEDELKNDTRFKLTVDDSKNNLDISNAQSSDSGTYFCTMSYSMIFQFVQSITVFVKVAQLNVKAAVSQSPHEGIEPGDSVVLKCTVEAEICDGQNRVLWFKQSEESAAGVLYSHGDSRDQCESNTDSPTKSCVYNLPIHNVSSEQTGTYYCAVAACGQVLLGNGTRVSFEGMALYIDAFDSFTAKRRFKKCIVMYSEHFYMAAEQVAEERRRLMDGSWSECIYYSVERGFK</sequence>
<evidence type="ECO:0000256" key="2">
    <source>
        <dbReference type="ARBA" id="ARBA00022475"/>
    </source>
</evidence>
<dbReference type="Proteomes" id="UP000261520">
    <property type="component" value="Unplaced"/>
</dbReference>
<keyword evidence="3 8" id="KW-0732">Signal</keyword>
<keyword evidence="7" id="KW-0325">Glycoprotein</keyword>
<dbReference type="GO" id="GO:0002376">
    <property type="term" value="P:immune system process"/>
    <property type="evidence" value="ECO:0007669"/>
    <property type="project" value="UniProtKB-KW"/>
</dbReference>
<evidence type="ECO:0000256" key="4">
    <source>
        <dbReference type="ARBA" id="ARBA00022859"/>
    </source>
</evidence>
<keyword evidence="5" id="KW-0472">Membrane</keyword>
<evidence type="ECO:0000256" key="6">
    <source>
        <dbReference type="ARBA" id="ARBA00023157"/>
    </source>
</evidence>
<dbReference type="GO" id="GO:0005886">
    <property type="term" value="C:plasma membrane"/>
    <property type="evidence" value="ECO:0007669"/>
    <property type="project" value="UniProtKB-SubCell"/>
</dbReference>
<dbReference type="Ensembl" id="ENSPMGT00000009397.1">
    <property type="protein sequence ID" value="ENSPMGP00000008828.1"/>
    <property type="gene ID" value="ENSPMGG00000007306.1"/>
</dbReference>
<dbReference type="InterPro" id="IPR013106">
    <property type="entry name" value="Ig_V-set"/>
</dbReference>
<dbReference type="InterPro" id="IPR052051">
    <property type="entry name" value="TCR_complex_component"/>
</dbReference>
<keyword evidence="6" id="KW-1015">Disulfide bond</keyword>
<comment type="subcellular location">
    <subcellularLocation>
        <location evidence="1">Cell membrane</location>
    </subcellularLocation>
</comment>
<evidence type="ECO:0000259" key="9">
    <source>
        <dbReference type="PROSITE" id="PS50835"/>
    </source>
</evidence>